<gene>
    <name evidence="4" type="ORF">QN277_019275</name>
</gene>
<accession>A0AAE1MV41</accession>
<dbReference type="GO" id="GO:0005634">
    <property type="term" value="C:nucleus"/>
    <property type="evidence" value="ECO:0007669"/>
    <property type="project" value="UniProtKB-SubCell"/>
</dbReference>
<organism evidence="4 5">
    <name type="scientific">Acacia crassicarpa</name>
    <name type="common">northern wattle</name>
    <dbReference type="NCBI Taxonomy" id="499986"/>
    <lineage>
        <taxon>Eukaryota</taxon>
        <taxon>Viridiplantae</taxon>
        <taxon>Streptophyta</taxon>
        <taxon>Embryophyta</taxon>
        <taxon>Tracheophyta</taxon>
        <taxon>Spermatophyta</taxon>
        <taxon>Magnoliopsida</taxon>
        <taxon>eudicotyledons</taxon>
        <taxon>Gunneridae</taxon>
        <taxon>Pentapetalae</taxon>
        <taxon>rosids</taxon>
        <taxon>fabids</taxon>
        <taxon>Fabales</taxon>
        <taxon>Fabaceae</taxon>
        <taxon>Caesalpinioideae</taxon>
        <taxon>mimosoid clade</taxon>
        <taxon>Acacieae</taxon>
        <taxon>Acacia</taxon>
    </lineage>
</organism>
<dbReference type="Pfam" id="PF12047">
    <property type="entry name" value="DNMT1-RFD"/>
    <property type="match status" value="1"/>
</dbReference>
<dbReference type="EMBL" id="JAWXYG010000004">
    <property type="protein sequence ID" value="KAK4276311.1"/>
    <property type="molecule type" value="Genomic_DNA"/>
</dbReference>
<dbReference type="PANTHER" id="PTHR46235">
    <property type="entry name" value="PHD FINGER-CONTAINING PROTEIN DDB_G0268158"/>
    <property type="match status" value="1"/>
</dbReference>
<dbReference type="Proteomes" id="UP001293593">
    <property type="component" value="Unassembled WGS sequence"/>
</dbReference>
<evidence type="ECO:0000259" key="3">
    <source>
        <dbReference type="Pfam" id="PF12047"/>
    </source>
</evidence>
<feature type="domain" description="RFTS" evidence="3">
    <location>
        <begin position="15"/>
        <end position="137"/>
    </location>
</feature>
<reference evidence="4" key="1">
    <citation type="submission" date="2023-10" db="EMBL/GenBank/DDBJ databases">
        <title>Chromosome-level genome of the transformable northern wattle, Acacia crassicarpa.</title>
        <authorList>
            <person name="Massaro I."/>
            <person name="Sinha N.R."/>
            <person name="Poethig S."/>
            <person name="Leichty A.R."/>
        </authorList>
    </citation>
    <scope>NUCLEOTIDE SEQUENCE</scope>
    <source>
        <strain evidence="4">Acra3RX</strain>
        <tissue evidence="4">Leaf</tissue>
    </source>
</reference>
<protein>
    <recommendedName>
        <fullName evidence="3">RFTS domain-containing protein</fullName>
    </recommendedName>
</protein>
<dbReference type="InterPro" id="IPR022702">
    <property type="entry name" value="Cytosine_MeTrfase1_RFD"/>
</dbReference>
<name>A0AAE1MV41_9FABA</name>
<dbReference type="PANTHER" id="PTHR46235:SF13">
    <property type="entry name" value="EDM2-LIKE PROTEIN1"/>
    <property type="match status" value="1"/>
</dbReference>
<comment type="subcellular location">
    <subcellularLocation>
        <location evidence="1">Nucleus</location>
    </subcellularLocation>
</comment>
<keyword evidence="2" id="KW-0539">Nucleus</keyword>
<evidence type="ECO:0000256" key="1">
    <source>
        <dbReference type="ARBA" id="ARBA00004123"/>
    </source>
</evidence>
<keyword evidence="5" id="KW-1185">Reference proteome</keyword>
<evidence type="ECO:0000313" key="5">
    <source>
        <dbReference type="Proteomes" id="UP001293593"/>
    </source>
</evidence>
<dbReference type="AlphaFoldDB" id="A0AAE1MV41"/>
<evidence type="ECO:0000256" key="2">
    <source>
        <dbReference type="ARBA" id="ARBA00023242"/>
    </source>
</evidence>
<evidence type="ECO:0000313" key="4">
    <source>
        <dbReference type="EMBL" id="KAK4276311.1"/>
    </source>
</evidence>
<proteinExistence type="predicted"/>
<sequence>MASSDEEGEIVPEGVNDYYFIDDKYQPVSLSILPLLMSMDEIKCDLASTVYLCGTSDDGMKEIFKQIIAWKFELSSVQPEISVLSKDKVWITLQRPRKSHESIIRTVLVTLYWLHFVRRNPEESRMSVWKYLPEVFSSSDIKLSENDIQNHVSLIREAAGRDKDLAKSEVLILCLNQLALLALPIEFAKCQP</sequence>
<comment type="caution">
    <text evidence="4">The sequence shown here is derived from an EMBL/GenBank/DDBJ whole genome shotgun (WGS) entry which is preliminary data.</text>
</comment>